<name>A0A4Y1LU78_9CAUD</name>
<keyword evidence="1" id="KW-1133">Transmembrane helix</keyword>
<sequence>MNEYVDTHRAKRILIISSICFFVTGILIGYSLASNSESASLYMQYKELVKSCEAELPRNENCQVIVYAIPTPEVEEEKLEIQTILKGVEIK</sequence>
<organism evidence="2 3">
    <name type="scientific">Pseudomonas phage vB_PaeM_PA5oct</name>
    <dbReference type="NCBI Taxonomy" id="2163605"/>
    <lineage>
        <taxon>Viruses</taxon>
        <taxon>Duplodnaviria</taxon>
        <taxon>Heunggongvirae</taxon>
        <taxon>Uroviricota</taxon>
        <taxon>Caudoviricetes</taxon>
        <taxon>Arenbergviridae</taxon>
        <taxon>Wroclawvirus</taxon>
        <taxon>Wroclawvirus PA5oct</taxon>
    </lineage>
</organism>
<keyword evidence="1" id="KW-0472">Membrane</keyword>
<evidence type="ECO:0000313" key="3">
    <source>
        <dbReference type="Proteomes" id="UP000316733"/>
    </source>
</evidence>
<dbReference type="EMBL" id="MK797984">
    <property type="protein sequence ID" value="QCG75952.1"/>
    <property type="molecule type" value="Genomic_DNA"/>
</dbReference>
<gene>
    <name evidence="2" type="ORF">EST35_0070</name>
</gene>
<protein>
    <submittedName>
        <fullName evidence="2">Uncharacterized protein</fullName>
    </submittedName>
</protein>
<evidence type="ECO:0000313" key="2">
    <source>
        <dbReference type="EMBL" id="QCG75952.1"/>
    </source>
</evidence>
<accession>A0A4Y1LU78</accession>
<dbReference type="Proteomes" id="UP000316733">
    <property type="component" value="Segment"/>
</dbReference>
<reference evidence="3" key="1">
    <citation type="journal article" date="2020" name="bioRxiv">
        <title>Integrative omics analysis of Pseudomonas aeruginosa virus PA5oct highlights the molecular complexity of jumbo phages.</title>
        <authorList>
            <person name="Lood C."/>
            <person name="Danis-Wlodarczyk K."/>
            <person name="Blasdel B.G."/>
            <person name="Jang H.B."/>
            <person name="Vandenheuvel D."/>
            <person name="Briers Y."/>
            <person name="Noben J.-P."/>
            <person name="van Noort V."/>
            <person name="Drulis-Kawa Z."/>
            <person name="Lavigne R."/>
        </authorList>
    </citation>
    <scope>NUCLEOTIDE SEQUENCE [LARGE SCALE GENOMIC DNA]</scope>
</reference>
<keyword evidence="1" id="KW-0812">Transmembrane</keyword>
<evidence type="ECO:0000256" key="1">
    <source>
        <dbReference type="SAM" id="Phobius"/>
    </source>
</evidence>
<feature type="transmembrane region" description="Helical" evidence="1">
    <location>
        <begin position="12"/>
        <end position="33"/>
    </location>
</feature>
<keyword evidence="3" id="KW-1185">Reference proteome</keyword>
<proteinExistence type="predicted"/>